<keyword evidence="9" id="KW-0175">Coiled coil</keyword>
<evidence type="ECO:0000313" key="12">
    <source>
        <dbReference type="EMBL" id="TCL76770.1"/>
    </source>
</evidence>
<sequence length="621" mass="70333">MHPIFQRVNLKNLASLRRKAGYAIRSIRIQTRLILLFLLLSLLPMVITGLYSFRQSSMAIRNKINTYSIQVVNQVCQNIRVQMNRMENDTIDVGFSEIVQHTLIHFDTLSDWQVLDAKYSMRTMMVNKFSFLHDISDVLLFTPRGGKIIAYGDENYKLNLKAGYQERFLTEIRARNGIPVWRALGWQDEDHLVNRVIDFENGLLVGRAIKSLYEGEYIGAVLIRTDEKFFSQIYQDIDMGRGGEIFILDGRGTVVSSRTAALPFKKPYPERSLIAALHAAERRGRNTFSLKIGEQPHLVAFSPIQNAGWYVVTTIPYSYLNYESGRIRNGIMLLGIGCFLLAVLLSVIFTRSISGPLNKLIHAMTEVKKGNLGVAVADENRDEIAEVTRDFNAMVTEIRNLLADIQQTEAQKRTAELKALQAQINPHFISNVLNTAKLMANAQKAGNIESLLTSLIQLLQVSMGKEDDFITVGRELEYLRNYLNLQEFRYYDKFQVDLAIEPALLEHKLPKFLLQPILENAIIHGIGPKKGPGVIQVKGFSFAERMIFTITDDGIGMTQEMIARVLSEENVSGNHFCAIGIKNVQERIRLYFGNDYGLRIESCPNLFTTVEVSLPLDGKEA</sequence>
<keyword evidence="7 10" id="KW-1133">Transmembrane helix</keyword>
<dbReference type="CDD" id="cd18774">
    <property type="entry name" value="PDC2_HK_sensor"/>
    <property type="match status" value="1"/>
</dbReference>
<feature type="transmembrane region" description="Helical" evidence="10">
    <location>
        <begin position="331"/>
        <end position="349"/>
    </location>
</feature>
<evidence type="ECO:0000256" key="6">
    <source>
        <dbReference type="ARBA" id="ARBA00022777"/>
    </source>
</evidence>
<evidence type="ECO:0000256" key="4">
    <source>
        <dbReference type="ARBA" id="ARBA00022679"/>
    </source>
</evidence>
<evidence type="ECO:0000256" key="9">
    <source>
        <dbReference type="SAM" id="Coils"/>
    </source>
</evidence>
<keyword evidence="4" id="KW-0808">Transferase</keyword>
<dbReference type="PANTHER" id="PTHR34220">
    <property type="entry name" value="SENSOR HISTIDINE KINASE YPDA"/>
    <property type="match status" value="1"/>
</dbReference>
<keyword evidence="13" id="KW-1185">Reference proteome</keyword>
<proteinExistence type="predicted"/>
<reference evidence="12 13" key="1">
    <citation type="submission" date="2019-03" db="EMBL/GenBank/DDBJ databases">
        <title>Genomic Encyclopedia of Type Strains, Phase IV (KMG-IV): sequencing the most valuable type-strain genomes for metagenomic binning, comparative biology and taxonomic classification.</title>
        <authorList>
            <person name="Goeker M."/>
        </authorList>
    </citation>
    <scope>NUCLEOTIDE SEQUENCE [LARGE SCALE GENOMIC DNA]</scope>
    <source>
        <strain evidence="12 13">LX-B</strain>
    </source>
</reference>
<evidence type="ECO:0000256" key="7">
    <source>
        <dbReference type="ARBA" id="ARBA00022989"/>
    </source>
</evidence>
<evidence type="ECO:0000256" key="8">
    <source>
        <dbReference type="ARBA" id="ARBA00023136"/>
    </source>
</evidence>
<dbReference type="Pfam" id="PF02743">
    <property type="entry name" value="dCache_1"/>
    <property type="match status" value="1"/>
</dbReference>
<dbReference type="RefSeq" id="WP_165907674.1">
    <property type="nucleotide sequence ID" value="NZ_SLUN01000001.1"/>
</dbReference>
<dbReference type="InterPro" id="IPR010559">
    <property type="entry name" value="Sig_transdc_His_kin_internal"/>
</dbReference>
<evidence type="ECO:0000259" key="11">
    <source>
        <dbReference type="PROSITE" id="PS50885"/>
    </source>
</evidence>
<dbReference type="InterPro" id="IPR003594">
    <property type="entry name" value="HATPase_dom"/>
</dbReference>
<evidence type="ECO:0000256" key="10">
    <source>
        <dbReference type="SAM" id="Phobius"/>
    </source>
</evidence>
<keyword evidence="8 10" id="KW-0472">Membrane</keyword>
<dbReference type="Gene3D" id="3.30.565.10">
    <property type="entry name" value="Histidine kinase-like ATPase, C-terminal domain"/>
    <property type="match status" value="1"/>
</dbReference>
<dbReference type="SUPFAM" id="SSF158472">
    <property type="entry name" value="HAMP domain-like"/>
    <property type="match status" value="1"/>
</dbReference>
<accession>A0A4R1SCL6</accession>
<dbReference type="SMART" id="SM00387">
    <property type="entry name" value="HATPase_c"/>
    <property type="match status" value="1"/>
</dbReference>
<comment type="caution">
    <text evidence="12">The sequence shown here is derived from an EMBL/GenBank/DDBJ whole genome shotgun (WGS) entry which is preliminary data.</text>
</comment>
<organism evidence="12 13">
    <name type="scientific">Hydrogenispora ethanolica</name>
    <dbReference type="NCBI Taxonomy" id="1082276"/>
    <lineage>
        <taxon>Bacteria</taxon>
        <taxon>Bacillati</taxon>
        <taxon>Bacillota</taxon>
        <taxon>Hydrogenispora</taxon>
    </lineage>
</organism>
<keyword evidence="3" id="KW-0597">Phosphoprotein</keyword>
<keyword evidence="5 10" id="KW-0812">Transmembrane</keyword>
<dbReference type="PANTHER" id="PTHR34220:SF7">
    <property type="entry name" value="SENSOR HISTIDINE KINASE YPDA"/>
    <property type="match status" value="1"/>
</dbReference>
<dbReference type="Gene3D" id="3.30.450.20">
    <property type="entry name" value="PAS domain"/>
    <property type="match status" value="1"/>
</dbReference>
<dbReference type="Proteomes" id="UP000295008">
    <property type="component" value="Unassembled WGS sequence"/>
</dbReference>
<dbReference type="AlphaFoldDB" id="A0A4R1SCL6"/>
<comment type="subcellular location">
    <subcellularLocation>
        <location evidence="1">Cell membrane</location>
        <topology evidence="1">Multi-pass membrane protein</topology>
    </subcellularLocation>
</comment>
<evidence type="ECO:0000256" key="1">
    <source>
        <dbReference type="ARBA" id="ARBA00004651"/>
    </source>
</evidence>
<dbReference type="InterPro" id="IPR003660">
    <property type="entry name" value="HAMP_dom"/>
</dbReference>
<dbReference type="GO" id="GO:0005886">
    <property type="term" value="C:plasma membrane"/>
    <property type="evidence" value="ECO:0007669"/>
    <property type="project" value="UniProtKB-SubCell"/>
</dbReference>
<protein>
    <submittedName>
        <fullName evidence="12">Two-component system sensor histidine kinase YesM</fullName>
    </submittedName>
</protein>
<dbReference type="PROSITE" id="PS50885">
    <property type="entry name" value="HAMP"/>
    <property type="match status" value="1"/>
</dbReference>
<keyword evidence="2" id="KW-1003">Cell membrane</keyword>
<dbReference type="InterPro" id="IPR050640">
    <property type="entry name" value="Bact_2-comp_sensor_kinase"/>
</dbReference>
<evidence type="ECO:0000256" key="3">
    <source>
        <dbReference type="ARBA" id="ARBA00022553"/>
    </source>
</evidence>
<name>A0A4R1SCL6_HYDET</name>
<dbReference type="SUPFAM" id="SSF55874">
    <property type="entry name" value="ATPase domain of HSP90 chaperone/DNA topoisomerase II/histidine kinase"/>
    <property type="match status" value="1"/>
</dbReference>
<gene>
    <name evidence="12" type="ORF">EDC14_100150</name>
</gene>
<feature type="transmembrane region" description="Helical" evidence="10">
    <location>
        <begin position="33"/>
        <end position="53"/>
    </location>
</feature>
<dbReference type="Pfam" id="PF00672">
    <property type="entry name" value="HAMP"/>
    <property type="match status" value="1"/>
</dbReference>
<dbReference type="Gene3D" id="6.10.340.10">
    <property type="match status" value="1"/>
</dbReference>
<dbReference type="InterPro" id="IPR033479">
    <property type="entry name" value="dCache_1"/>
</dbReference>
<dbReference type="SMART" id="SM00304">
    <property type="entry name" value="HAMP"/>
    <property type="match status" value="1"/>
</dbReference>
<dbReference type="CDD" id="cd06225">
    <property type="entry name" value="HAMP"/>
    <property type="match status" value="1"/>
</dbReference>
<dbReference type="InterPro" id="IPR036890">
    <property type="entry name" value="HATPase_C_sf"/>
</dbReference>
<evidence type="ECO:0000256" key="5">
    <source>
        <dbReference type="ARBA" id="ARBA00022692"/>
    </source>
</evidence>
<evidence type="ECO:0000256" key="2">
    <source>
        <dbReference type="ARBA" id="ARBA00022475"/>
    </source>
</evidence>
<dbReference type="Pfam" id="PF06580">
    <property type="entry name" value="His_kinase"/>
    <property type="match status" value="1"/>
</dbReference>
<dbReference type="GO" id="GO:0000155">
    <property type="term" value="F:phosphorelay sensor kinase activity"/>
    <property type="evidence" value="ECO:0007669"/>
    <property type="project" value="InterPro"/>
</dbReference>
<dbReference type="Pfam" id="PF02518">
    <property type="entry name" value="HATPase_c"/>
    <property type="match status" value="1"/>
</dbReference>
<feature type="coiled-coil region" evidence="9">
    <location>
        <begin position="391"/>
        <end position="425"/>
    </location>
</feature>
<dbReference type="EMBL" id="SLUN01000001">
    <property type="protein sequence ID" value="TCL76770.1"/>
    <property type="molecule type" value="Genomic_DNA"/>
</dbReference>
<keyword evidence="6 12" id="KW-0418">Kinase</keyword>
<feature type="domain" description="HAMP" evidence="11">
    <location>
        <begin position="351"/>
        <end position="403"/>
    </location>
</feature>
<evidence type="ECO:0000313" key="13">
    <source>
        <dbReference type="Proteomes" id="UP000295008"/>
    </source>
</evidence>